<gene>
    <name evidence="2" type="ORF">LLUT_LOCUS16037</name>
</gene>
<reference evidence="2 3" key="1">
    <citation type="submission" date="2024-03" db="EMBL/GenBank/DDBJ databases">
        <authorList>
            <person name="Martinez-Hernandez J."/>
        </authorList>
    </citation>
    <scope>NUCLEOTIDE SEQUENCE [LARGE SCALE GENOMIC DNA]</scope>
</reference>
<dbReference type="EMBL" id="CAXHTB010000011">
    <property type="protein sequence ID" value="CAL0314977.1"/>
    <property type="molecule type" value="Genomic_DNA"/>
</dbReference>
<sequence>MLEYVRRSDYRLRAKRIRLKGKDDTIIIKGGRIFSLLLRKTIPLNEKQHISSLYYFEYEKENRRQRDSLRIGMLTIDSLFFGLLHRNERLKRGRESYSDSERGARAKGKANAPDTTGIYLDYFQATIKTTFTHKEKHLLTKPGRKKIFNASSKKERKRTDFKGREKLKKVSCFPIAGQEERKGLKRQIVTKDKETGYKINSRGILATSLTLKSLTSITTTLLAPSQDQASERAGGEQQKRRKVTFKSYHNPKIDRNEKP</sequence>
<feature type="region of interest" description="Disordered" evidence="1">
    <location>
        <begin position="224"/>
        <end position="259"/>
    </location>
</feature>
<dbReference type="AlphaFoldDB" id="A0AAV1X0T9"/>
<feature type="compositionally biased region" description="Basic and acidic residues" evidence="1">
    <location>
        <begin position="229"/>
        <end position="238"/>
    </location>
</feature>
<organism evidence="2 3">
    <name type="scientific">Lupinus luteus</name>
    <name type="common">European yellow lupine</name>
    <dbReference type="NCBI Taxonomy" id="3873"/>
    <lineage>
        <taxon>Eukaryota</taxon>
        <taxon>Viridiplantae</taxon>
        <taxon>Streptophyta</taxon>
        <taxon>Embryophyta</taxon>
        <taxon>Tracheophyta</taxon>
        <taxon>Spermatophyta</taxon>
        <taxon>Magnoliopsida</taxon>
        <taxon>eudicotyledons</taxon>
        <taxon>Gunneridae</taxon>
        <taxon>Pentapetalae</taxon>
        <taxon>rosids</taxon>
        <taxon>fabids</taxon>
        <taxon>Fabales</taxon>
        <taxon>Fabaceae</taxon>
        <taxon>Papilionoideae</taxon>
        <taxon>50 kb inversion clade</taxon>
        <taxon>genistoids sensu lato</taxon>
        <taxon>core genistoids</taxon>
        <taxon>Genisteae</taxon>
        <taxon>Lupinus</taxon>
    </lineage>
</organism>
<comment type="caution">
    <text evidence="2">The sequence shown here is derived from an EMBL/GenBank/DDBJ whole genome shotgun (WGS) entry which is preliminary data.</text>
</comment>
<evidence type="ECO:0000313" key="2">
    <source>
        <dbReference type="EMBL" id="CAL0314977.1"/>
    </source>
</evidence>
<name>A0AAV1X0T9_LUPLU</name>
<evidence type="ECO:0000256" key="1">
    <source>
        <dbReference type="SAM" id="MobiDB-lite"/>
    </source>
</evidence>
<feature type="compositionally biased region" description="Basic and acidic residues" evidence="1">
    <location>
        <begin position="93"/>
        <end position="104"/>
    </location>
</feature>
<evidence type="ECO:0000313" key="3">
    <source>
        <dbReference type="Proteomes" id="UP001497480"/>
    </source>
</evidence>
<dbReference type="Proteomes" id="UP001497480">
    <property type="component" value="Unassembled WGS sequence"/>
</dbReference>
<accession>A0AAV1X0T9</accession>
<protein>
    <submittedName>
        <fullName evidence="2">Uncharacterized protein</fullName>
    </submittedName>
</protein>
<feature type="region of interest" description="Disordered" evidence="1">
    <location>
        <begin position="92"/>
        <end position="111"/>
    </location>
</feature>
<keyword evidence="3" id="KW-1185">Reference proteome</keyword>
<proteinExistence type="predicted"/>